<dbReference type="Gene3D" id="4.10.400.10">
    <property type="entry name" value="Low-density Lipoprotein Receptor"/>
    <property type="match status" value="2"/>
</dbReference>
<dbReference type="InterPro" id="IPR036055">
    <property type="entry name" value="LDL_receptor-like_sf"/>
</dbReference>
<reference evidence="5 6" key="1">
    <citation type="submission" date="2020-04" db="EMBL/GenBank/DDBJ databases">
        <authorList>
            <person name="Wallbank WR R."/>
            <person name="Pardo Diaz C."/>
            <person name="Kozak K."/>
            <person name="Martin S."/>
            <person name="Jiggins C."/>
            <person name="Moest M."/>
            <person name="Warren A I."/>
            <person name="Byers J.R.P. K."/>
            <person name="Montejo-Kovacevich G."/>
            <person name="Yen C E."/>
        </authorList>
    </citation>
    <scope>NUCLEOTIDE SEQUENCE [LARGE SCALE GENOMIC DNA]</scope>
</reference>
<dbReference type="Gene3D" id="2.40.10.10">
    <property type="entry name" value="Trypsin-like serine proteases"/>
    <property type="match status" value="2"/>
</dbReference>
<evidence type="ECO:0000256" key="3">
    <source>
        <dbReference type="SAM" id="SignalP"/>
    </source>
</evidence>
<name>A0A8S1BUN9_ARCPL</name>
<dbReference type="PROSITE" id="PS50240">
    <property type="entry name" value="TRYPSIN_DOM"/>
    <property type="match status" value="2"/>
</dbReference>
<comment type="caution">
    <text evidence="5">The sequence shown here is derived from an EMBL/GenBank/DDBJ whole genome shotgun (WGS) entry which is preliminary data.</text>
</comment>
<evidence type="ECO:0000259" key="4">
    <source>
        <dbReference type="PROSITE" id="PS50240"/>
    </source>
</evidence>
<dbReference type="PROSITE" id="PS50068">
    <property type="entry name" value="LDLRA_2"/>
    <property type="match status" value="2"/>
</dbReference>
<dbReference type="OrthoDB" id="7119319at2759"/>
<dbReference type="CDD" id="cd00190">
    <property type="entry name" value="Tryp_SPc"/>
    <property type="match status" value="1"/>
</dbReference>
<comment type="caution">
    <text evidence="2">Lacks conserved residue(s) required for the propagation of feature annotation.</text>
</comment>
<dbReference type="Pfam" id="PF00057">
    <property type="entry name" value="Ldl_recept_a"/>
    <property type="match status" value="1"/>
</dbReference>
<dbReference type="Pfam" id="PF00089">
    <property type="entry name" value="Trypsin"/>
    <property type="match status" value="2"/>
</dbReference>
<dbReference type="InterPro" id="IPR009003">
    <property type="entry name" value="Peptidase_S1_PA"/>
</dbReference>
<feature type="disulfide bond" evidence="2">
    <location>
        <begin position="505"/>
        <end position="523"/>
    </location>
</feature>
<sequence>MWRCFCIYVIIVSSTAITRLSENELFPCSFLNGDQNLSPLRCQNGTDCISLEHVCDGIRHCPDSRDETFCLLSNNRSKRSNACVLPAYPNHGIYRVSNNPQALPGETLDSLALTVYCRRGYGVVNRGSSSGNGTEVFCVNGVWYQNMPQCVRFCKLDPNPSVRYMCHVPGLGLKVCDNYVSPGTLVSPVCNTPIYYSTESFPKMKCTTGFWNYVAQCKAECGRVSPEAFQLVIDGKEAKRGELPWHVGVYRKAADTLEQICGGSLVSNNVVISAAHCFWSDTIKVLPASNYKVGIGKLYRSWDGKRDVGVQKSDVKQIKIPSLFQGAAANFQEDIAILILTTPFVYQTHVRPVCLNFDINFERWQLQQGNAGKIAGWGLTTANGNASPILKVVDMPFINAANCIKALPPSFREYITGDKFCAGYTNGTALCRGDSGGGLAFADRELGIDRYYLRGIVSTAPRNDDKMCNDNAYTTFTKITKHQEFINDALAESASRTCPFYSFQCLDGSCVDQGADCDGIEDCADGSDEANELCKATVDIIVESPPSDVCVLPAYPNHGSYIVSNISNPKPGQHLETFLLRVSCSKGYNLATSGVGTILLDTEVYCSNGVWYQKYPKCIPADCEIEGKKGKCVPSNVCPLVPRGNLTKSELPLCTSPSDKMPLICCTDYEVASDRVVLFFNPLLKISPKTGASKARDKCTEYMKTLDYTCGTDNSIQVNGKPIDQHRLCYIKNRRQPGGELNSALRSASRGEFPHMASLGYGETIDTASWECGGSIISERFILTSAHCLFYPELGPVKYIALGVLRRADPYGNWQRYNVKRSIVRSNYNPSLGYHNIGLVETDRPIAFSSSVLPACIHGEEKTVDYEYLPGFGVLVDPILRHDILQSVLKVRFEGKYSSQNPPQVPMQKPNQGSIMDAVQSQNNGQCPFLLLGLFSHPVDCNVNGNQTIVTEIKYYIDWIENVVWP</sequence>
<dbReference type="GO" id="GO:0004252">
    <property type="term" value="F:serine-type endopeptidase activity"/>
    <property type="evidence" value="ECO:0007669"/>
    <property type="project" value="InterPro"/>
</dbReference>
<keyword evidence="3" id="KW-0732">Signal</keyword>
<dbReference type="InterPro" id="IPR023415">
    <property type="entry name" value="LDLR_class-A_CS"/>
</dbReference>
<dbReference type="Proteomes" id="UP000494106">
    <property type="component" value="Unassembled WGS sequence"/>
</dbReference>
<dbReference type="SMART" id="SM00192">
    <property type="entry name" value="LDLa"/>
    <property type="match status" value="2"/>
</dbReference>
<dbReference type="InterPro" id="IPR043504">
    <property type="entry name" value="Peptidase_S1_PA_chymotrypsin"/>
</dbReference>
<dbReference type="EMBL" id="CADEBC010000958">
    <property type="protein sequence ID" value="CAB3262314.1"/>
    <property type="molecule type" value="Genomic_DNA"/>
</dbReference>
<dbReference type="PROSITE" id="PS00134">
    <property type="entry name" value="TRYPSIN_HIS"/>
    <property type="match status" value="1"/>
</dbReference>
<accession>A0A8S1BUN9</accession>
<proteinExistence type="predicted"/>
<dbReference type="AlphaFoldDB" id="A0A8S1BUN9"/>
<feature type="disulfide bond" evidence="2">
    <location>
        <begin position="498"/>
        <end position="510"/>
    </location>
</feature>
<dbReference type="GO" id="GO:0006508">
    <property type="term" value="P:proteolysis"/>
    <property type="evidence" value="ECO:0007669"/>
    <property type="project" value="InterPro"/>
</dbReference>
<organism evidence="5 6">
    <name type="scientific">Arctia plantaginis</name>
    <name type="common">Wood tiger moth</name>
    <name type="synonym">Phalaena plantaginis</name>
    <dbReference type="NCBI Taxonomy" id="874455"/>
    <lineage>
        <taxon>Eukaryota</taxon>
        <taxon>Metazoa</taxon>
        <taxon>Ecdysozoa</taxon>
        <taxon>Arthropoda</taxon>
        <taxon>Hexapoda</taxon>
        <taxon>Insecta</taxon>
        <taxon>Pterygota</taxon>
        <taxon>Neoptera</taxon>
        <taxon>Endopterygota</taxon>
        <taxon>Lepidoptera</taxon>
        <taxon>Glossata</taxon>
        <taxon>Ditrysia</taxon>
        <taxon>Noctuoidea</taxon>
        <taxon>Erebidae</taxon>
        <taxon>Arctiinae</taxon>
        <taxon>Arctia</taxon>
    </lineage>
</organism>
<dbReference type="PROSITE" id="PS01209">
    <property type="entry name" value="LDLRA_1"/>
    <property type="match status" value="1"/>
</dbReference>
<dbReference type="InterPro" id="IPR001314">
    <property type="entry name" value="Peptidase_S1A"/>
</dbReference>
<dbReference type="InterPro" id="IPR018114">
    <property type="entry name" value="TRYPSIN_HIS"/>
</dbReference>
<dbReference type="InterPro" id="IPR035976">
    <property type="entry name" value="Sushi/SCR/CCP_sf"/>
</dbReference>
<dbReference type="InterPro" id="IPR002172">
    <property type="entry name" value="LDrepeatLR_classA_rpt"/>
</dbReference>
<dbReference type="PRINTS" id="PR00722">
    <property type="entry name" value="CHYMOTRYPSIN"/>
</dbReference>
<dbReference type="SMART" id="SM00020">
    <property type="entry name" value="Tryp_SPc"/>
    <property type="match status" value="2"/>
</dbReference>
<keyword evidence="6" id="KW-1185">Reference proteome</keyword>
<feature type="disulfide bond" evidence="2">
    <location>
        <begin position="55"/>
        <end position="70"/>
    </location>
</feature>
<dbReference type="CDD" id="cd00112">
    <property type="entry name" value="LDLa"/>
    <property type="match status" value="2"/>
</dbReference>
<feature type="signal peptide" evidence="3">
    <location>
        <begin position="1"/>
        <end position="16"/>
    </location>
</feature>
<evidence type="ECO:0000256" key="1">
    <source>
        <dbReference type="ARBA" id="ARBA00023157"/>
    </source>
</evidence>
<gene>
    <name evidence="5" type="ORF">APLA_LOCUS18307</name>
</gene>
<dbReference type="SUPFAM" id="SSF57424">
    <property type="entry name" value="LDL receptor-like module"/>
    <property type="match status" value="2"/>
</dbReference>
<feature type="chain" id="PRO_5035867976" description="Peptidase S1 domain-containing protein" evidence="3">
    <location>
        <begin position="17"/>
        <end position="966"/>
    </location>
</feature>
<feature type="domain" description="Peptidase S1" evidence="4">
    <location>
        <begin position="232"/>
        <end position="491"/>
    </location>
</feature>
<evidence type="ECO:0000256" key="2">
    <source>
        <dbReference type="PROSITE-ProRule" id="PRU00124"/>
    </source>
</evidence>
<evidence type="ECO:0000313" key="6">
    <source>
        <dbReference type="Proteomes" id="UP000494106"/>
    </source>
</evidence>
<dbReference type="PANTHER" id="PTHR24252:SF7">
    <property type="entry name" value="HYALIN"/>
    <property type="match status" value="1"/>
</dbReference>
<feature type="domain" description="Peptidase S1" evidence="4">
    <location>
        <begin position="736"/>
        <end position="965"/>
    </location>
</feature>
<dbReference type="Gene3D" id="2.10.70.10">
    <property type="entry name" value="Complement Module, domain 1"/>
    <property type="match status" value="2"/>
</dbReference>
<dbReference type="PANTHER" id="PTHR24252">
    <property type="entry name" value="ACROSIN-RELATED"/>
    <property type="match status" value="1"/>
</dbReference>
<dbReference type="SUPFAM" id="SSF50494">
    <property type="entry name" value="Trypsin-like serine proteases"/>
    <property type="match status" value="2"/>
</dbReference>
<dbReference type="SUPFAM" id="SSF57535">
    <property type="entry name" value="Complement control module/SCR domain"/>
    <property type="match status" value="1"/>
</dbReference>
<keyword evidence="1 2" id="KW-1015">Disulfide bond</keyword>
<evidence type="ECO:0000313" key="5">
    <source>
        <dbReference type="EMBL" id="CAB3262314.1"/>
    </source>
</evidence>
<protein>
    <recommendedName>
        <fullName evidence="4">Peptidase S1 domain-containing protein</fullName>
    </recommendedName>
</protein>
<dbReference type="InterPro" id="IPR001254">
    <property type="entry name" value="Trypsin_dom"/>
</dbReference>